<dbReference type="EMBL" id="FJOG01000003">
    <property type="protein sequence ID" value="CZR52516.1"/>
    <property type="molecule type" value="Genomic_DNA"/>
</dbReference>
<evidence type="ECO:0000313" key="1">
    <source>
        <dbReference type="EMBL" id="CZR52516.1"/>
    </source>
</evidence>
<organism evidence="1 2">
    <name type="scientific">Phialocephala subalpina</name>
    <dbReference type="NCBI Taxonomy" id="576137"/>
    <lineage>
        <taxon>Eukaryota</taxon>
        <taxon>Fungi</taxon>
        <taxon>Dikarya</taxon>
        <taxon>Ascomycota</taxon>
        <taxon>Pezizomycotina</taxon>
        <taxon>Leotiomycetes</taxon>
        <taxon>Helotiales</taxon>
        <taxon>Mollisiaceae</taxon>
        <taxon>Phialocephala</taxon>
        <taxon>Phialocephala fortinii species complex</taxon>
    </lineage>
</organism>
<dbReference type="Proteomes" id="UP000184330">
    <property type="component" value="Unassembled WGS sequence"/>
</dbReference>
<accession>A0A1L7WIC5</accession>
<evidence type="ECO:0000313" key="2">
    <source>
        <dbReference type="Proteomes" id="UP000184330"/>
    </source>
</evidence>
<reference evidence="1 2" key="1">
    <citation type="submission" date="2016-03" db="EMBL/GenBank/DDBJ databases">
        <authorList>
            <person name="Ploux O."/>
        </authorList>
    </citation>
    <scope>NUCLEOTIDE SEQUENCE [LARGE SCALE GENOMIC DNA]</scope>
    <source>
        <strain evidence="1 2">UAMH 11012</strain>
    </source>
</reference>
<name>A0A1L7WIC5_9HELO</name>
<protein>
    <submittedName>
        <fullName evidence="1">Uncharacterized protein</fullName>
    </submittedName>
</protein>
<proteinExistence type="predicted"/>
<dbReference type="AlphaFoldDB" id="A0A1L7WIC5"/>
<keyword evidence="2" id="KW-1185">Reference proteome</keyword>
<sequence length="213" mass="23308">MEAYRLTPQQRVVVVMMCQRTAGSALWADSEEVEQGWGSDDGSHEGLGLWPFDTTQQHSRLNQMSPVAELDSDLLVLADHTPSTTSITPPFTKIDSNLAFFAGPDAQLPNSPQPARSPILRWLPAIPGTLGAGRRVKMPSGARRFNLPSNGSKVGLLPLHQKPRLLSRAQGQAAEQEGARSVGDKAHDYQLLHKGKDFFDKLEALQTDPEYTA</sequence>
<gene>
    <name evidence="1" type="ORF">PAC_02393</name>
</gene>